<evidence type="ECO:0000313" key="3">
    <source>
        <dbReference type="EMBL" id="KAE8999578.1"/>
    </source>
</evidence>
<feature type="transmembrane region" description="Helical" evidence="1">
    <location>
        <begin position="40"/>
        <end position="67"/>
    </location>
</feature>
<reference evidence="4 5" key="1">
    <citation type="submission" date="2018-09" db="EMBL/GenBank/DDBJ databases">
        <title>Genomic investigation of the strawberry pathogen Phytophthora fragariae indicates pathogenicity is determined by transcriptional variation in three key races.</title>
        <authorList>
            <person name="Adams T.M."/>
            <person name="Armitage A.D."/>
            <person name="Sobczyk M.K."/>
            <person name="Bates H.J."/>
            <person name="Dunwell J.M."/>
            <person name="Nellist C.F."/>
            <person name="Harrison R.J."/>
        </authorList>
    </citation>
    <scope>NUCLEOTIDE SEQUENCE [LARGE SCALE GENOMIC DNA]</scope>
    <source>
        <strain evidence="3 4">SCRP249</strain>
        <strain evidence="2 5">SCRP324</strain>
    </source>
</reference>
<accession>A0A6A3K203</accession>
<keyword evidence="1" id="KW-0472">Membrane</keyword>
<evidence type="ECO:0000313" key="4">
    <source>
        <dbReference type="Proteomes" id="UP000429607"/>
    </source>
</evidence>
<keyword evidence="1" id="KW-1133">Transmembrane helix</keyword>
<dbReference type="OrthoDB" id="123480at2759"/>
<feature type="transmembrane region" description="Helical" evidence="1">
    <location>
        <begin position="508"/>
        <end position="527"/>
    </location>
</feature>
<organism evidence="3 4">
    <name type="scientific">Phytophthora rubi</name>
    <dbReference type="NCBI Taxonomy" id="129364"/>
    <lineage>
        <taxon>Eukaryota</taxon>
        <taxon>Sar</taxon>
        <taxon>Stramenopiles</taxon>
        <taxon>Oomycota</taxon>
        <taxon>Peronosporomycetes</taxon>
        <taxon>Peronosporales</taxon>
        <taxon>Peronosporaceae</taxon>
        <taxon>Phytophthora</taxon>
    </lineage>
</organism>
<evidence type="ECO:0000313" key="2">
    <source>
        <dbReference type="EMBL" id="KAE8995877.1"/>
    </source>
</evidence>
<keyword evidence="1" id="KW-0812">Transmembrane</keyword>
<gene>
    <name evidence="3" type="ORF">PR001_g19013</name>
    <name evidence="2" type="ORF">PR002_g19488</name>
</gene>
<evidence type="ECO:0000313" key="5">
    <source>
        <dbReference type="Proteomes" id="UP000435112"/>
    </source>
</evidence>
<name>A0A6A3K203_9STRA</name>
<feature type="transmembrane region" description="Helical" evidence="1">
    <location>
        <begin position="412"/>
        <end position="430"/>
    </location>
</feature>
<proteinExistence type="predicted"/>
<protein>
    <submittedName>
        <fullName evidence="3">Uncharacterized protein</fullName>
    </submittedName>
</protein>
<dbReference type="AlphaFoldDB" id="A0A6A3K203"/>
<dbReference type="Proteomes" id="UP000429607">
    <property type="component" value="Unassembled WGS sequence"/>
</dbReference>
<feature type="transmembrane region" description="Helical" evidence="1">
    <location>
        <begin position="442"/>
        <end position="465"/>
    </location>
</feature>
<dbReference type="EMBL" id="QXFU01001767">
    <property type="protein sequence ID" value="KAE8995877.1"/>
    <property type="molecule type" value="Genomic_DNA"/>
</dbReference>
<dbReference type="Proteomes" id="UP000435112">
    <property type="component" value="Unassembled WGS sequence"/>
</dbReference>
<comment type="caution">
    <text evidence="3">The sequence shown here is derived from an EMBL/GenBank/DDBJ whole genome shotgun (WGS) entry which is preliminary data.</text>
</comment>
<dbReference type="EMBL" id="QXFV01001726">
    <property type="protein sequence ID" value="KAE8999578.1"/>
    <property type="molecule type" value="Genomic_DNA"/>
</dbReference>
<sequence length="681" mass="75535">MINRSNGEVASAHWSAAYVNEQAQARKMQGWGSLLRPSAIAAYVAIAGRIVVGPIALLLLFAATGYLSDATVFIKADESIFAFTERDPSMAGGCTGCLGPCKIVMLKYKLIEEVAITSAPLLYFHLLGTAQELFNIIKMAKLNLSPQMMRELELAIELADECVTGWTMMSVVRLFQYPTAEGSTDFGQVPAVDTHVFPDYPECRPAVEITDELVGSKLALDTNGRDLLEVVPDELTLFPYSFTSSLPHIARSVPADKSKTKNGATSVVQTYLRAYYGGCRVRAVNTTGIYIEDTCEISNHWVSYGLMVHSPDDIPLCSTGDVCIHNFFNSLWEWQHYIDPKVNNRILLMGIISLYQTMSHKRSVLLTQIWAYRCQNGRMQVVYLAQISYHLVYNSDLYMLGLATGTLTGESIANLTCCFFAFSYSFVNLLKARSGDRQLDRHFRLVWEAMQFGTTIFVGSLLLSWQKAPFNSILSQNAEILRKTSARGAKYCGLNDACVLFTVNIPSVFAVIAVGLGVFAVVTSFAVKSMTPKVKSSVRSAQKVAADGTDTSKKQAVYKDVSGDDELTSFERNCLGTSFHRLFWDCDDIAYVTYSSKRCMTVEALLLTGYLYYGQHIYQASSVMLLLLARLIPSKVLRTFNVLLLRWYVDPEEGTLSHALSCTWYTASDENHKFAAATPVA</sequence>
<evidence type="ECO:0000256" key="1">
    <source>
        <dbReference type="SAM" id="Phobius"/>
    </source>
</evidence>